<proteinExistence type="predicted"/>
<comment type="caution">
    <text evidence="1">The sequence shown here is derived from an EMBL/GenBank/DDBJ whole genome shotgun (WGS) entry which is preliminary data.</text>
</comment>
<dbReference type="EMBL" id="CAVMJV010000004">
    <property type="protein sequence ID" value="CAK5025287.1"/>
    <property type="molecule type" value="Genomic_DNA"/>
</dbReference>
<evidence type="ECO:0000313" key="2">
    <source>
        <dbReference type="Proteomes" id="UP001497535"/>
    </source>
</evidence>
<gene>
    <name evidence="1" type="ORF">MENTE1834_LOCUS5743</name>
</gene>
<dbReference type="Proteomes" id="UP001497535">
    <property type="component" value="Unassembled WGS sequence"/>
</dbReference>
<organism evidence="1 2">
    <name type="scientific">Meloidogyne enterolobii</name>
    <name type="common">Root-knot nematode worm</name>
    <name type="synonym">Meloidogyne mayaguensis</name>
    <dbReference type="NCBI Taxonomy" id="390850"/>
    <lineage>
        <taxon>Eukaryota</taxon>
        <taxon>Metazoa</taxon>
        <taxon>Ecdysozoa</taxon>
        <taxon>Nematoda</taxon>
        <taxon>Chromadorea</taxon>
        <taxon>Rhabditida</taxon>
        <taxon>Tylenchina</taxon>
        <taxon>Tylenchomorpha</taxon>
        <taxon>Tylenchoidea</taxon>
        <taxon>Meloidogynidae</taxon>
        <taxon>Meloidogyninae</taxon>
        <taxon>Meloidogyne</taxon>
    </lineage>
</organism>
<evidence type="ECO:0000313" key="1">
    <source>
        <dbReference type="EMBL" id="CAK5025287.1"/>
    </source>
</evidence>
<name>A0ACB0Y070_MELEN</name>
<accession>A0ACB0Y070</accession>
<protein>
    <submittedName>
        <fullName evidence="1">Uncharacterized protein</fullName>
    </submittedName>
</protein>
<keyword evidence="2" id="KW-1185">Reference proteome</keyword>
<sequence>MMSSRCLLFKNIRSSPDSLYPSRKLILAINLLLSFSYLPNQVFMKISKFPPTDQKSLTQTSPIPICSSDSIGILILNPEVMSDLPFIIYANGYEEEPECLQPFPPRSPLLRLEIQLKFGFPCGVNKRRMVFPRVGLEYSLRVLLNHIDENEFQVHMNRINGFRKLPKIQQNQRIFDIHCQYFSDINQTIGQVLEISIHSNSVNGPVAEKVRLGDRVFHRWRCDDKYALKVYQCYATDGRNREHQIINDQGCSTDTSLMPHPQYIDNPSQALASSRVFRFNSSSRIFFDCLLYACLKIDPECRRTTQKCISRTSSRNTYKFQRQKREITSNSEMISSERYSMAPQIDKLTVRLDTVEAKEENNDKSTEYKLRSALEYSQKAVKALTLLNLVSLLTAVLLGFALCCLKRRSNNKILISSLSG</sequence>
<reference evidence="1" key="1">
    <citation type="submission" date="2023-11" db="EMBL/GenBank/DDBJ databases">
        <authorList>
            <person name="Poullet M."/>
        </authorList>
    </citation>
    <scope>NUCLEOTIDE SEQUENCE</scope>
    <source>
        <strain evidence="1">E1834</strain>
    </source>
</reference>